<reference evidence="2" key="1">
    <citation type="submission" date="2022-03" db="EMBL/GenBank/DDBJ databases">
        <authorList>
            <person name="Sayadi A."/>
        </authorList>
    </citation>
    <scope>NUCLEOTIDE SEQUENCE</scope>
</reference>
<dbReference type="AlphaFoldDB" id="A0A9P0LZL9"/>
<feature type="non-terminal residue" evidence="2">
    <location>
        <position position="174"/>
    </location>
</feature>
<evidence type="ECO:0000256" key="1">
    <source>
        <dbReference type="SAM" id="MobiDB-lite"/>
    </source>
</evidence>
<accession>A0A9P0LZL9</accession>
<proteinExistence type="predicted"/>
<dbReference type="EMBL" id="CAKOFQ010007499">
    <property type="protein sequence ID" value="CAH2002598.1"/>
    <property type="molecule type" value="Genomic_DNA"/>
</dbReference>
<evidence type="ECO:0000313" key="3">
    <source>
        <dbReference type="Proteomes" id="UP001152888"/>
    </source>
</evidence>
<comment type="caution">
    <text evidence="2">The sequence shown here is derived from an EMBL/GenBank/DDBJ whole genome shotgun (WGS) entry which is preliminary data.</text>
</comment>
<name>A0A9P0LZL9_ACAOB</name>
<sequence>TGRIEGGGWKGIPTAADWPPQQPPFIIHEVSASQEEKGDNSTWTLPAVKLMRVSAHINTMSLDKTKLAIAEIMNMFNIIHIASGIEMPNQKSAGEQLSSATLSLIADGICQVDRIFALRINSQKSRKKAYNKTETDPRGQQDATPTCPNIGKSQGAPPDKDVSCWRTIKSSRKQ</sequence>
<evidence type="ECO:0000313" key="2">
    <source>
        <dbReference type="EMBL" id="CAH2002598.1"/>
    </source>
</evidence>
<protein>
    <submittedName>
        <fullName evidence="2">Uncharacterized protein</fullName>
    </submittedName>
</protein>
<keyword evidence="3" id="KW-1185">Reference proteome</keyword>
<feature type="region of interest" description="Disordered" evidence="1">
    <location>
        <begin position="126"/>
        <end position="174"/>
    </location>
</feature>
<organism evidence="2 3">
    <name type="scientific">Acanthoscelides obtectus</name>
    <name type="common">Bean weevil</name>
    <name type="synonym">Bruchus obtectus</name>
    <dbReference type="NCBI Taxonomy" id="200917"/>
    <lineage>
        <taxon>Eukaryota</taxon>
        <taxon>Metazoa</taxon>
        <taxon>Ecdysozoa</taxon>
        <taxon>Arthropoda</taxon>
        <taxon>Hexapoda</taxon>
        <taxon>Insecta</taxon>
        <taxon>Pterygota</taxon>
        <taxon>Neoptera</taxon>
        <taxon>Endopterygota</taxon>
        <taxon>Coleoptera</taxon>
        <taxon>Polyphaga</taxon>
        <taxon>Cucujiformia</taxon>
        <taxon>Chrysomeloidea</taxon>
        <taxon>Chrysomelidae</taxon>
        <taxon>Bruchinae</taxon>
        <taxon>Bruchini</taxon>
        <taxon>Acanthoscelides</taxon>
    </lineage>
</organism>
<dbReference type="Proteomes" id="UP001152888">
    <property type="component" value="Unassembled WGS sequence"/>
</dbReference>
<gene>
    <name evidence="2" type="ORF">ACAOBT_LOCUS26871</name>
</gene>